<name>A0A846JC25_CLOBO</name>
<keyword evidence="2" id="KW-0067">ATP-binding</keyword>
<comment type="caution">
    <text evidence="2">The sequence shown here is derived from an EMBL/GenBank/DDBJ whole genome shotgun (WGS) entry which is preliminary data.</text>
</comment>
<proteinExistence type="predicted"/>
<dbReference type="EMBL" id="SWQE01000017">
    <property type="protein sequence ID" value="NFJ10640.1"/>
    <property type="molecule type" value="Genomic_DNA"/>
</dbReference>
<dbReference type="Proteomes" id="UP000480039">
    <property type="component" value="Unassembled WGS sequence"/>
</dbReference>
<accession>A0A846JC25</accession>
<dbReference type="Gene3D" id="3.30.950.30">
    <property type="entry name" value="Schlafen, AAA domain"/>
    <property type="match status" value="1"/>
</dbReference>
<keyword evidence="2" id="KW-0547">Nucleotide-binding</keyword>
<dbReference type="GO" id="GO:0005524">
    <property type="term" value="F:ATP binding"/>
    <property type="evidence" value="ECO:0007669"/>
    <property type="project" value="UniProtKB-KW"/>
</dbReference>
<dbReference type="InterPro" id="IPR007421">
    <property type="entry name" value="Schlafen_AlbA_2_dom"/>
</dbReference>
<dbReference type="PANTHER" id="PTHR30595">
    <property type="entry name" value="GLPR-RELATED TRANSCRIPTIONAL REPRESSOR"/>
    <property type="match status" value="1"/>
</dbReference>
<dbReference type="InterPro" id="IPR038461">
    <property type="entry name" value="Schlafen_AlbA_2_dom_sf"/>
</dbReference>
<reference evidence="2 3" key="1">
    <citation type="submission" date="2019-04" db="EMBL/GenBank/DDBJ databases">
        <title>Genome sequencing of Clostridium botulinum Groups I-IV and Clostridium butyricum.</title>
        <authorList>
            <person name="Brunt J."/>
            <person name="Van Vliet A.H.M."/>
            <person name="Stringer S.C."/>
            <person name="Carter A.T."/>
            <person name="Peck M.W."/>
        </authorList>
    </citation>
    <scope>NUCLEOTIDE SEQUENCE [LARGE SCALE GENOMIC DNA]</scope>
    <source>
        <strain evidence="2 3">Colworth BL30</strain>
    </source>
</reference>
<organism evidence="2 3">
    <name type="scientific">Clostridium botulinum</name>
    <dbReference type="NCBI Taxonomy" id="1491"/>
    <lineage>
        <taxon>Bacteria</taxon>
        <taxon>Bacillati</taxon>
        <taxon>Bacillota</taxon>
        <taxon>Clostridia</taxon>
        <taxon>Eubacteriales</taxon>
        <taxon>Clostridiaceae</taxon>
        <taxon>Clostridium</taxon>
    </lineage>
</organism>
<sequence length="401" mass="46765">MWNQLRGINMFNKNIDEITQKDLEDLIENGVMEGKTIEYKRELNCSKDSDKKEFLADVSSFANAAGGYLIFGIEEDRETGLPKSLCGLEIDNIDEEIRKIESVIRGGISPKLPKLETKYIELDNNNIVLIIKVGRSWLSPHRIVFKGCDKFFSRNTNSKYSLDVEELRTAFNLSSTITDKIRLFVQERISKLNINETPIPYKSDVKLIMHLIPFESFANNNLLHVKDFKNEVMKLRPIYSNGWNHKINFDGHLLYDSDDNRLSSSFVQCYRNGIVEYVNSSMFPSPEPMYKIIPSVLYEQELIETLDSTLKYFKSINIECPIFLFLSFVNIRDYEMAVDKRFWFGHKKYTMDRDILITPELIINDYNVDTKIILRPVFDSIWNACGLSESLNYDENNNFKY</sequence>
<dbReference type="Pfam" id="PF04326">
    <property type="entry name" value="SLFN_AlbA_2"/>
    <property type="match status" value="1"/>
</dbReference>
<evidence type="ECO:0000313" key="2">
    <source>
        <dbReference type="EMBL" id="NFJ10640.1"/>
    </source>
</evidence>
<feature type="domain" description="Schlafen AlbA-2" evidence="1">
    <location>
        <begin position="33"/>
        <end position="161"/>
    </location>
</feature>
<dbReference type="AlphaFoldDB" id="A0A846JC25"/>
<gene>
    <name evidence="2" type="ORF">FC871_19715</name>
</gene>
<evidence type="ECO:0000313" key="3">
    <source>
        <dbReference type="Proteomes" id="UP000480039"/>
    </source>
</evidence>
<protein>
    <submittedName>
        <fullName evidence="2">ATP-binding protein</fullName>
    </submittedName>
</protein>
<evidence type="ECO:0000259" key="1">
    <source>
        <dbReference type="Pfam" id="PF04326"/>
    </source>
</evidence>
<dbReference type="PANTHER" id="PTHR30595:SF6">
    <property type="entry name" value="SCHLAFEN ALBA-2 DOMAIN-CONTAINING PROTEIN"/>
    <property type="match status" value="1"/>
</dbReference>